<dbReference type="Proteomes" id="UP001154322">
    <property type="component" value="Unassembled WGS sequence"/>
</dbReference>
<name>A0ABN8UE46_9BACL</name>
<proteinExistence type="predicted"/>
<organism evidence="1 2">
    <name type="scientific">Paenibacillus melissococcoides</name>
    <dbReference type="NCBI Taxonomy" id="2912268"/>
    <lineage>
        <taxon>Bacteria</taxon>
        <taxon>Bacillati</taxon>
        <taxon>Bacillota</taxon>
        <taxon>Bacilli</taxon>
        <taxon>Bacillales</taxon>
        <taxon>Paenibacillaceae</taxon>
        <taxon>Paenibacillus</taxon>
    </lineage>
</organism>
<dbReference type="EMBL" id="CALYLO010000017">
    <property type="protein sequence ID" value="CAH8249485.1"/>
    <property type="molecule type" value="Genomic_DNA"/>
</dbReference>
<sequence length="187" mass="21017">MNKKQLKRIEGTLSDFETTKYMIQGEPTLDVPVSNCPGEIGVLCTTIQVLPDKKKEEPLTSTLAPIVEHAPAPSNPNEGEDAAAAHPFDPKKSYEEIAATNEVSEAPRLIPLELIVIPEAFLHKTPRREKVLDKLQFIQNTGKLDQPIRLEAGTHTLKKRRVYTLYCSQRIKSGLRRGYLRLTGYKQ</sequence>
<keyword evidence="2" id="KW-1185">Reference proteome</keyword>
<comment type="caution">
    <text evidence="1">The sequence shown here is derived from an EMBL/GenBank/DDBJ whole genome shotgun (WGS) entry which is preliminary data.</text>
</comment>
<accession>A0ABN8UE46</accession>
<evidence type="ECO:0000313" key="1">
    <source>
        <dbReference type="EMBL" id="CAH8249485.1"/>
    </source>
</evidence>
<reference evidence="1" key="1">
    <citation type="submission" date="2022-06" db="EMBL/GenBank/DDBJ databases">
        <authorList>
            <person name="Dietemann V."/>
            <person name="Ory F."/>
            <person name="Dainat B."/>
            <person name="Oberhansli S."/>
        </authorList>
    </citation>
    <scope>NUCLEOTIDE SEQUENCE</scope>
    <source>
        <strain evidence="1">Ena-SAMPLE-TAB-26-04-2022-14:26:32:270-5432</strain>
    </source>
</reference>
<protein>
    <submittedName>
        <fullName evidence="1">Uncharacterized protein</fullName>
    </submittedName>
</protein>
<gene>
    <name evidence="1" type="ORF">WJ0W_006670</name>
</gene>
<evidence type="ECO:0000313" key="2">
    <source>
        <dbReference type="Proteomes" id="UP001154322"/>
    </source>
</evidence>